<feature type="compositionally biased region" description="Basic residues" evidence="1">
    <location>
        <begin position="148"/>
        <end position="160"/>
    </location>
</feature>
<sequence>MLCDSWVRFFGGPFDVLEIDFEYVSLYGHCYVTAIRKFALGLNSKGYEIEYMALRERDLTFDLENGGKIVEEDGSGEPSSTKRDVKNIWSRLTEDSLLKDERAIASNSNFANTVADIIADESLGLLIDKNLEGEDDHEVFAHMEKSNARGKHKNKKKALKPPRPPKGPSLDAADRMMVKELAVLAMKKRARAERMKALKKAKAEKTSSFNSCIPALIITFLFFLVIIIQGISPRSSSILQGSPEPAVGGSSGFISVQYIKSFPPSESDVSNPPSFNSAA</sequence>
<dbReference type="Proteomes" id="UP000321393">
    <property type="component" value="Unassembled WGS sequence"/>
</dbReference>
<evidence type="ECO:0000256" key="1">
    <source>
        <dbReference type="SAM" id="MobiDB-lite"/>
    </source>
</evidence>
<keyword evidence="2" id="KW-0472">Membrane</keyword>
<evidence type="ECO:0000256" key="2">
    <source>
        <dbReference type="SAM" id="Phobius"/>
    </source>
</evidence>
<name>A0A5A7TZQ1_CUCMM</name>
<dbReference type="AlphaFoldDB" id="A0A5A7TZQ1"/>
<dbReference type="PANTHER" id="PTHR34188:SF5">
    <property type="entry name" value="OS05G0131900 PROTEIN"/>
    <property type="match status" value="1"/>
</dbReference>
<evidence type="ECO:0000313" key="3">
    <source>
        <dbReference type="EMBL" id="KAA0046709.1"/>
    </source>
</evidence>
<proteinExistence type="predicted"/>
<accession>A0A5A7TZQ1</accession>
<keyword evidence="2" id="KW-1133">Transmembrane helix</keyword>
<feature type="region of interest" description="Disordered" evidence="1">
    <location>
        <begin position="144"/>
        <end position="171"/>
    </location>
</feature>
<organism evidence="3 4">
    <name type="scientific">Cucumis melo var. makuwa</name>
    <name type="common">Oriental melon</name>
    <dbReference type="NCBI Taxonomy" id="1194695"/>
    <lineage>
        <taxon>Eukaryota</taxon>
        <taxon>Viridiplantae</taxon>
        <taxon>Streptophyta</taxon>
        <taxon>Embryophyta</taxon>
        <taxon>Tracheophyta</taxon>
        <taxon>Spermatophyta</taxon>
        <taxon>Magnoliopsida</taxon>
        <taxon>eudicotyledons</taxon>
        <taxon>Gunneridae</taxon>
        <taxon>Pentapetalae</taxon>
        <taxon>rosids</taxon>
        <taxon>fabids</taxon>
        <taxon>Cucurbitales</taxon>
        <taxon>Cucurbitaceae</taxon>
        <taxon>Benincaseae</taxon>
        <taxon>Cucumis</taxon>
    </lineage>
</organism>
<feature type="transmembrane region" description="Helical" evidence="2">
    <location>
        <begin position="213"/>
        <end position="231"/>
    </location>
</feature>
<dbReference type="STRING" id="1194695.A0A5A7TZQ1"/>
<dbReference type="EMBL" id="SSTE01013763">
    <property type="protein sequence ID" value="KAA0046709.1"/>
    <property type="molecule type" value="Genomic_DNA"/>
</dbReference>
<gene>
    <name evidence="3" type="ORF">E6C27_scaffold427G00780</name>
</gene>
<reference evidence="3 4" key="1">
    <citation type="submission" date="2019-08" db="EMBL/GenBank/DDBJ databases">
        <title>Draft genome sequences of two oriental melons (Cucumis melo L. var makuwa).</title>
        <authorList>
            <person name="Kwon S.-Y."/>
        </authorList>
    </citation>
    <scope>NUCLEOTIDE SEQUENCE [LARGE SCALE GENOMIC DNA]</scope>
    <source>
        <strain evidence="4">cv. SW 3</strain>
        <tissue evidence="3">Leaf</tissue>
    </source>
</reference>
<keyword evidence="2 3" id="KW-0812">Transmembrane</keyword>
<comment type="caution">
    <text evidence="3">The sequence shown here is derived from an EMBL/GenBank/DDBJ whole genome shotgun (WGS) entry which is preliminary data.</text>
</comment>
<protein>
    <submittedName>
        <fullName evidence="3">Transmembrane protein</fullName>
    </submittedName>
</protein>
<dbReference type="OrthoDB" id="1899142at2759"/>
<dbReference type="PANTHER" id="PTHR34188">
    <property type="entry name" value="OS01G0299500 PROTEIN"/>
    <property type="match status" value="1"/>
</dbReference>
<evidence type="ECO:0000313" key="4">
    <source>
        <dbReference type="Proteomes" id="UP000321393"/>
    </source>
</evidence>